<evidence type="ECO:0000313" key="2">
    <source>
        <dbReference type="EMBL" id="WBG90749.1"/>
    </source>
</evidence>
<dbReference type="Proteomes" id="UP001211544">
    <property type="component" value="Chromosome"/>
</dbReference>
<evidence type="ECO:0000256" key="1">
    <source>
        <dbReference type="SAM" id="SignalP"/>
    </source>
</evidence>
<feature type="signal peptide" evidence="1">
    <location>
        <begin position="1"/>
        <end position="24"/>
    </location>
</feature>
<dbReference type="InterPro" id="IPR010858">
    <property type="entry name" value="DUF1481"/>
</dbReference>
<dbReference type="EMBL" id="CP104758">
    <property type="protein sequence ID" value="WBG90749.1"/>
    <property type="molecule type" value="Genomic_DNA"/>
</dbReference>
<gene>
    <name evidence="2" type="ORF">N5580_17000</name>
</gene>
<dbReference type="RefSeq" id="WP_126690679.1">
    <property type="nucleotide sequence ID" value="NZ_CP104758.1"/>
</dbReference>
<name>A0AAJ5QK48_9GAMM</name>
<keyword evidence="3" id="KW-1185">Reference proteome</keyword>
<sequence>MPNLRSSSCFALLSLLLLSGCASTPDTPPFTASGYLADRGAVRIWRKNSGHLAIHLRTLYTPFNGDATETTDYLWQEQKLVSVTRHVSGKQPNDVTLRFDQDGSLSFMQRQLADRREAVDTDTVELYKFDAQRMLAQSNALLNGHIILKQGQWLGAKQIVTCDGERVSPSFDDYALQMLVRQQQRSSAPLLVSWLEAPEGTQLLRAAPGESCDSQPKEEDF</sequence>
<dbReference type="Pfam" id="PF07356">
    <property type="entry name" value="DUF1481"/>
    <property type="match status" value="1"/>
</dbReference>
<protein>
    <submittedName>
        <fullName evidence="2">DUF1481 domain-containing protein</fullName>
    </submittedName>
</protein>
<dbReference type="PROSITE" id="PS51257">
    <property type="entry name" value="PROKAR_LIPOPROTEIN"/>
    <property type="match status" value="1"/>
</dbReference>
<evidence type="ECO:0000313" key="3">
    <source>
        <dbReference type="Proteomes" id="UP001211544"/>
    </source>
</evidence>
<accession>A0AAJ5QK48</accession>
<feature type="chain" id="PRO_5042555145" evidence="1">
    <location>
        <begin position="25"/>
        <end position="221"/>
    </location>
</feature>
<dbReference type="AlphaFoldDB" id="A0AAJ5QK48"/>
<keyword evidence="1" id="KW-0732">Signal</keyword>
<reference evidence="2 3" key="1">
    <citation type="journal article" date="2022" name="J Glob Antimicrob Resist">
        <title>First complete genome of a multidrug resistant strain of the novel human pathogen Kalamiella piersonii (GABEKP28) identified in human saliva.</title>
        <authorList>
            <person name="McDonagh F."/>
            <person name="Singh N.K."/>
            <person name="Venkateswaran K."/>
            <person name="Lonappan A.M."/>
            <person name="Hallahan B."/>
            <person name="Tuohy A."/>
            <person name="Burke L."/>
            <person name="Kovarova A."/>
            <person name="Miliotis G."/>
        </authorList>
    </citation>
    <scope>NUCLEOTIDE SEQUENCE [LARGE SCALE GENOMIC DNA]</scope>
    <source>
        <strain evidence="2 3">GABEKP28</strain>
    </source>
</reference>
<proteinExistence type="predicted"/>
<organism evidence="2 3">
    <name type="scientific">Pantoea piersonii</name>
    <dbReference type="NCBI Taxonomy" id="2364647"/>
    <lineage>
        <taxon>Bacteria</taxon>
        <taxon>Pseudomonadati</taxon>
        <taxon>Pseudomonadota</taxon>
        <taxon>Gammaproteobacteria</taxon>
        <taxon>Enterobacterales</taxon>
        <taxon>Erwiniaceae</taxon>
        <taxon>Pantoea</taxon>
    </lineage>
</organism>
<dbReference type="KEGG" id="kpie:N5580_17000"/>